<keyword evidence="1" id="KW-0812">Transmembrane</keyword>
<accession>A0A0C2EC38</accession>
<organism evidence="3 4">
    <name type="scientific">Pseudomonas batumici</name>
    <dbReference type="NCBI Taxonomy" id="226910"/>
    <lineage>
        <taxon>Bacteria</taxon>
        <taxon>Pseudomonadati</taxon>
        <taxon>Pseudomonadota</taxon>
        <taxon>Gammaproteobacteria</taxon>
        <taxon>Pseudomonadales</taxon>
        <taxon>Pseudomonadaceae</taxon>
        <taxon>Pseudomonas</taxon>
    </lineage>
</organism>
<evidence type="ECO:0000256" key="1">
    <source>
        <dbReference type="SAM" id="Phobius"/>
    </source>
</evidence>
<dbReference type="AlphaFoldDB" id="A0A0C2EC38"/>
<dbReference type="PANTHER" id="PTHR38033:SF1">
    <property type="entry name" value="DOTU FAMILY TYPE IV_VI SECRETION SYSTEM PROTEIN"/>
    <property type="match status" value="1"/>
</dbReference>
<dbReference type="PATRIC" id="fig|226910.6.peg.2939"/>
<gene>
    <name evidence="3" type="ORF">UCMB321_2950</name>
</gene>
<dbReference type="Proteomes" id="UP000031535">
    <property type="component" value="Unassembled WGS sequence"/>
</dbReference>
<keyword evidence="1" id="KW-0472">Membrane</keyword>
<dbReference type="Pfam" id="PF09850">
    <property type="entry name" value="DotU"/>
    <property type="match status" value="1"/>
</dbReference>
<name>A0A0C2EC38_9PSED</name>
<comment type="caution">
    <text evidence="3">The sequence shown here is derived from an EMBL/GenBank/DDBJ whole genome shotgun (WGS) entry which is preliminary data.</text>
</comment>
<sequence>MLDNDPLAAFDTFEAAPLSRAFNRAWNEWLVFWQALPHTTEAKVQVAQVAEQVSQIARRLWRSTFAAVGDAQGQQAKATLFAFVGLVDEHLLFEDWPGQSAWQERPMEARLFGSRSAGDRIPVAIKKLLETRDPALRDLGSVYLYCLILGFQGRLRNGSGPALHEKWRRSLFTFIRQRSASANDIAVQLQRPSALAPQQLPVRRSLPDGYRLGLVLGLGFLLLLGISQLFWWNIQYRVQPGLDQDRQTLAAELKR</sequence>
<dbReference type="STRING" id="226910.UCMB321_2950"/>
<evidence type="ECO:0000313" key="3">
    <source>
        <dbReference type="EMBL" id="KIH83454.1"/>
    </source>
</evidence>
<dbReference type="RefSeq" id="WP_052451227.1">
    <property type="nucleotide sequence ID" value="NZ_JXDG01000037.1"/>
</dbReference>
<reference evidence="3 4" key="1">
    <citation type="submission" date="2015-01" db="EMBL/GenBank/DDBJ databases">
        <title>Complete genome of Pseudomonas batumici UCM B-321 producer of the batumin antibiotic with strong antistaphilococcal and potential anticancer activity.</title>
        <authorList>
            <person name="Klochko V.V."/>
            <person name="Zelena L.B."/>
            <person name="Elena K.A."/>
            <person name="Reva O.N."/>
        </authorList>
    </citation>
    <scope>NUCLEOTIDE SEQUENCE [LARGE SCALE GENOMIC DNA]</scope>
    <source>
        <strain evidence="3 4">UCM B-321</strain>
    </source>
</reference>
<proteinExistence type="predicted"/>
<dbReference type="InterPro" id="IPR017732">
    <property type="entry name" value="T4/T6SS_DotU"/>
</dbReference>
<evidence type="ECO:0000313" key="4">
    <source>
        <dbReference type="Proteomes" id="UP000031535"/>
    </source>
</evidence>
<dbReference type="EMBL" id="JXDG01000037">
    <property type="protein sequence ID" value="KIH83454.1"/>
    <property type="molecule type" value="Genomic_DNA"/>
</dbReference>
<keyword evidence="4" id="KW-1185">Reference proteome</keyword>
<dbReference type="Gene3D" id="1.25.40.590">
    <property type="entry name" value="Type IV / VI secretion system, DotU"/>
    <property type="match status" value="1"/>
</dbReference>
<dbReference type="PANTHER" id="PTHR38033">
    <property type="entry name" value="MEMBRANE PROTEIN-RELATED"/>
    <property type="match status" value="1"/>
</dbReference>
<evidence type="ECO:0000259" key="2">
    <source>
        <dbReference type="Pfam" id="PF09850"/>
    </source>
</evidence>
<dbReference type="NCBIfam" id="TIGR03349">
    <property type="entry name" value="IV_VI_DotU"/>
    <property type="match status" value="1"/>
</dbReference>
<dbReference type="InterPro" id="IPR038522">
    <property type="entry name" value="T4/T6SS_DotU_sf"/>
</dbReference>
<dbReference type="OrthoDB" id="8582146at2"/>
<protein>
    <recommendedName>
        <fullName evidence="2">Type IV / VI secretion system DotU domain-containing protein</fullName>
    </recommendedName>
</protein>
<keyword evidence="1" id="KW-1133">Transmembrane helix</keyword>
<feature type="domain" description="Type IV / VI secretion system DotU" evidence="2">
    <location>
        <begin position="36"/>
        <end position="227"/>
    </location>
</feature>
<feature type="transmembrane region" description="Helical" evidence="1">
    <location>
        <begin position="212"/>
        <end position="232"/>
    </location>
</feature>